<dbReference type="InterPro" id="IPR000626">
    <property type="entry name" value="Ubiquitin-like_dom"/>
</dbReference>
<keyword evidence="5" id="KW-0834">Unfolded protein response</keyword>
<feature type="compositionally biased region" description="Basic and acidic residues" evidence="6">
    <location>
        <begin position="320"/>
        <end position="331"/>
    </location>
</feature>
<dbReference type="SUPFAM" id="SSF54236">
    <property type="entry name" value="Ubiquitin-like"/>
    <property type="match status" value="1"/>
</dbReference>
<dbReference type="EMBL" id="GEFM01005280">
    <property type="protein sequence ID" value="JAP70516.1"/>
    <property type="molecule type" value="mRNA"/>
</dbReference>
<proteinExistence type="evidence at transcript level"/>
<evidence type="ECO:0000256" key="3">
    <source>
        <dbReference type="ARBA" id="ARBA00022989"/>
    </source>
</evidence>
<accession>A0A131XXT6</accession>
<evidence type="ECO:0000256" key="1">
    <source>
        <dbReference type="ARBA" id="ARBA00004370"/>
    </source>
</evidence>
<feature type="compositionally biased region" description="Pro residues" evidence="6">
    <location>
        <begin position="339"/>
        <end position="350"/>
    </location>
</feature>
<evidence type="ECO:0000256" key="7">
    <source>
        <dbReference type="SAM" id="Phobius"/>
    </source>
</evidence>
<dbReference type="PROSITE" id="PS50053">
    <property type="entry name" value="UBIQUITIN_2"/>
    <property type="match status" value="1"/>
</dbReference>
<feature type="region of interest" description="Disordered" evidence="6">
    <location>
        <begin position="91"/>
        <end position="149"/>
    </location>
</feature>
<evidence type="ECO:0000259" key="8">
    <source>
        <dbReference type="PROSITE" id="PS50053"/>
    </source>
</evidence>
<dbReference type="InterPro" id="IPR039751">
    <property type="entry name" value="HERPUD1/2"/>
</dbReference>
<reference evidence="9" key="1">
    <citation type="submission" date="2016-02" db="EMBL/GenBank/DDBJ databases">
        <title>RNAseq analyses of the midgut from blood- or serum-fed Ixodes ricinus ticks.</title>
        <authorList>
            <person name="Perner J."/>
            <person name="Provaznik J."/>
            <person name="Schrenkova J."/>
            <person name="Urbanova V."/>
            <person name="Ribeiro J.M."/>
            <person name="Kopacek P."/>
        </authorList>
    </citation>
    <scope>NUCLEOTIDE SEQUENCE</scope>
    <source>
        <tissue evidence="9">Gut</tissue>
    </source>
</reference>
<comment type="subcellular location">
    <subcellularLocation>
        <location evidence="1">Membrane</location>
    </subcellularLocation>
</comment>
<protein>
    <submittedName>
        <fullName evidence="9">Putative cysteine-responsive endoplasmic reticulum-resident ubiquitin-like domain member 2 protein</fullName>
    </submittedName>
</protein>
<name>A0A131XXT6_IXORI</name>
<keyword evidence="2 7" id="KW-0812">Transmembrane</keyword>
<feature type="domain" description="Ubiquitin-like" evidence="8">
    <location>
        <begin position="8"/>
        <end position="69"/>
    </location>
</feature>
<feature type="region of interest" description="Disordered" evidence="6">
    <location>
        <begin position="318"/>
        <end position="365"/>
    </location>
</feature>
<dbReference type="PANTHER" id="PTHR12943">
    <property type="entry name" value="HOMOCYSTEINE-RESPONSIVE ENDOPLASMIC RETICULUM-RESIDENT UNIQUITIN-LIKE DOMAIN HERPUD PROTEIN FAMILY MEMBER"/>
    <property type="match status" value="1"/>
</dbReference>
<feature type="transmembrane region" description="Helical" evidence="7">
    <location>
        <begin position="295"/>
        <end position="315"/>
    </location>
</feature>
<dbReference type="GO" id="GO:0030968">
    <property type="term" value="P:endoplasmic reticulum unfolded protein response"/>
    <property type="evidence" value="ECO:0007669"/>
    <property type="project" value="TreeGrafter"/>
</dbReference>
<evidence type="ECO:0000256" key="2">
    <source>
        <dbReference type="ARBA" id="ARBA00022692"/>
    </source>
</evidence>
<evidence type="ECO:0000256" key="6">
    <source>
        <dbReference type="SAM" id="MobiDB-lite"/>
    </source>
</evidence>
<evidence type="ECO:0000313" key="9">
    <source>
        <dbReference type="EMBL" id="JAP70516.1"/>
    </source>
</evidence>
<dbReference type="AlphaFoldDB" id="A0A131XXT6"/>
<evidence type="ECO:0000256" key="4">
    <source>
        <dbReference type="ARBA" id="ARBA00023136"/>
    </source>
</evidence>
<dbReference type="PANTHER" id="PTHR12943:SF27">
    <property type="entry name" value="HOMOCYSTEINE-INDUCED ENDOPLASMIC RETICULUM PROTEIN, ISOFORM A"/>
    <property type="match status" value="1"/>
</dbReference>
<dbReference type="Gene3D" id="3.10.20.90">
    <property type="entry name" value="Phosphatidylinositol 3-kinase Catalytic Subunit, Chain A, domain 1"/>
    <property type="match status" value="1"/>
</dbReference>
<organism evidence="9">
    <name type="scientific">Ixodes ricinus</name>
    <name type="common">Common tick</name>
    <name type="synonym">Acarus ricinus</name>
    <dbReference type="NCBI Taxonomy" id="34613"/>
    <lineage>
        <taxon>Eukaryota</taxon>
        <taxon>Metazoa</taxon>
        <taxon>Ecdysozoa</taxon>
        <taxon>Arthropoda</taxon>
        <taxon>Chelicerata</taxon>
        <taxon>Arachnida</taxon>
        <taxon>Acari</taxon>
        <taxon>Parasitiformes</taxon>
        <taxon>Ixodida</taxon>
        <taxon>Ixodoidea</taxon>
        <taxon>Ixodidae</taxon>
        <taxon>Ixodinae</taxon>
        <taxon>Ixodes</taxon>
    </lineage>
</organism>
<dbReference type="GO" id="GO:0016020">
    <property type="term" value="C:membrane"/>
    <property type="evidence" value="ECO:0007669"/>
    <property type="project" value="UniProtKB-SubCell"/>
</dbReference>
<dbReference type="CDD" id="cd01790">
    <property type="entry name" value="Ubl_HERP"/>
    <property type="match status" value="1"/>
</dbReference>
<dbReference type="Pfam" id="PF00240">
    <property type="entry name" value="ubiquitin"/>
    <property type="match status" value="1"/>
</dbReference>
<feature type="compositionally biased region" description="Low complexity" evidence="6">
    <location>
        <begin position="110"/>
        <end position="134"/>
    </location>
</feature>
<keyword evidence="3 7" id="KW-1133">Transmembrane helix</keyword>
<sequence>MEALNMSACLVIRAPNQKFGDQPVDCPLDWSVQQLKQHLSKVYPSQPRPEDQKLIYSGQLLENQMSLKDVFRLDTGKTHILHLVCRSSRESPESSHSAIPLKSASQSGFAPATSSVTSMPSTSSVGSSVSSASSDGLRHRSTSGVQGAQQAQNGQFPLQFPGFPAGSVPGVASPEQIMQQMAVAQQLYAQYFTQYMQFMNQGGVGAAVAAAPPVVADPVPPVLAPAAPVAPNNVAAVPRPVQDNRGLRMNAQGGPLLDEEDDDAAHRDWLDRIYTLSRATILLGIVYFYSSFGRFLVVTGVAVLVYLYQGGWFAAQRQQQQREEDPNRAREAANNNGQNPPPAEPQPAAQPEPQAAPERPQREANEHQLEEMMDGDLNENAAVLAQEDRVSPIAMVWTAVTTFFTSLIPEQPPPVNIN</sequence>
<evidence type="ECO:0000256" key="5">
    <source>
        <dbReference type="ARBA" id="ARBA00023230"/>
    </source>
</evidence>
<keyword evidence="4 7" id="KW-0472">Membrane</keyword>
<dbReference type="InterPro" id="IPR029071">
    <property type="entry name" value="Ubiquitin-like_domsf"/>
</dbReference>
<dbReference type="FunFam" id="3.10.20.90:FF:000046">
    <property type="entry name" value="Homocysteine-responsive endoplasmic reticulum-resident ubiquitin-like domain member 2 protein"/>
    <property type="match status" value="1"/>
</dbReference>